<dbReference type="NCBIfam" id="TIGR04085">
    <property type="entry name" value="rSAM_more_4Fe4S"/>
    <property type="match status" value="1"/>
</dbReference>
<evidence type="ECO:0000313" key="9">
    <source>
        <dbReference type="Proteomes" id="UP000191240"/>
    </source>
</evidence>
<dbReference type="Proteomes" id="UP000191240">
    <property type="component" value="Unassembled WGS sequence"/>
</dbReference>
<dbReference type="InterPro" id="IPR007197">
    <property type="entry name" value="rSAM"/>
</dbReference>
<keyword evidence="5" id="KW-0411">Iron-sulfur</keyword>
<dbReference type="CDD" id="cd01335">
    <property type="entry name" value="Radical_SAM"/>
    <property type="match status" value="1"/>
</dbReference>
<dbReference type="AlphaFoldDB" id="A0A1M6F4L7"/>
<dbReference type="PANTHER" id="PTHR43273:SF8">
    <property type="entry name" value="RADICAL SAM DOMAIN PROTEIN"/>
    <property type="match status" value="1"/>
</dbReference>
<dbReference type="InterPro" id="IPR024025">
    <property type="entry name" value="SCIFF_rSAM_maturase"/>
</dbReference>
<dbReference type="GO" id="GO:0046872">
    <property type="term" value="F:metal ion binding"/>
    <property type="evidence" value="ECO:0007669"/>
    <property type="project" value="UniProtKB-KW"/>
</dbReference>
<comment type="cofactor">
    <cofactor evidence="1">
        <name>[4Fe-4S] cluster</name>
        <dbReference type="ChEBI" id="CHEBI:49883"/>
    </cofactor>
</comment>
<dbReference type="SUPFAM" id="SSF102114">
    <property type="entry name" value="Radical SAM enzymes"/>
    <property type="match status" value="1"/>
</dbReference>
<evidence type="ECO:0000259" key="6">
    <source>
        <dbReference type="Pfam" id="PF04055"/>
    </source>
</evidence>
<dbReference type="SFLD" id="SFLDG01386">
    <property type="entry name" value="main_SPASM_domain-containing"/>
    <property type="match status" value="1"/>
</dbReference>
<dbReference type="CDD" id="cd21124">
    <property type="entry name" value="SPASM_CteB-like"/>
    <property type="match status" value="1"/>
</dbReference>
<dbReference type="SFLD" id="SFLDS00029">
    <property type="entry name" value="Radical_SAM"/>
    <property type="match status" value="1"/>
</dbReference>
<dbReference type="SFLD" id="SFLDG01384">
    <property type="entry name" value="thioether_bond_formation_requi"/>
    <property type="match status" value="1"/>
</dbReference>
<gene>
    <name evidence="8" type="ORF">SAMN02745671_02136</name>
</gene>
<dbReference type="Gene3D" id="3.20.20.70">
    <property type="entry name" value="Aldolase class I"/>
    <property type="match status" value="1"/>
</dbReference>
<evidence type="ECO:0000256" key="3">
    <source>
        <dbReference type="ARBA" id="ARBA00022723"/>
    </source>
</evidence>
<feature type="domain" description="4Fe4S-binding SPASM" evidence="7">
    <location>
        <begin position="346"/>
        <end position="408"/>
    </location>
</feature>
<dbReference type="SFLD" id="SFLDG01067">
    <property type="entry name" value="SPASM/twitch_domain_containing"/>
    <property type="match status" value="1"/>
</dbReference>
<evidence type="ECO:0000256" key="1">
    <source>
        <dbReference type="ARBA" id="ARBA00001966"/>
    </source>
</evidence>
<keyword evidence="4" id="KW-0408">Iron</keyword>
<reference evidence="8 9" key="1">
    <citation type="submission" date="2016-11" db="EMBL/GenBank/DDBJ databases">
        <authorList>
            <person name="Jaros S."/>
            <person name="Januszkiewicz K."/>
            <person name="Wedrychowicz H."/>
        </authorList>
    </citation>
    <scope>NUCLEOTIDE SEQUENCE [LARGE SCALE GENOMIC DNA]</scope>
    <source>
        <strain evidence="8 9">DSM 3074</strain>
    </source>
</reference>
<evidence type="ECO:0008006" key="10">
    <source>
        <dbReference type="Google" id="ProtNLM"/>
    </source>
</evidence>
<dbReference type="InterPro" id="IPR023885">
    <property type="entry name" value="4Fe4S-binding_SPASM_dom"/>
</dbReference>
<dbReference type="InterPro" id="IPR023867">
    <property type="entry name" value="Sulphatase_maturase_rSAM"/>
</dbReference>
<dbReference type="InterPro" id="IPR047602">
    <property type="entry name" value="SPASM_CteB-like"/>
</dbReference>
<proteinExistence type="predicted"/>
<name>A0A1M6F4L7_9FIRM</name>
<keyword evidence="3" id="KW-0479">Metal-binding</keyword>
<evidence type="ECO:0000313" key="8">
    <source>
        <dbReference type="EMBL" id="SHI92610.1"/>
    </source>
</evidence>
<evidence type="ECO:0000256" key="5">
    <source>
        <dbReference type="ARBA" id="ARBA00023014"/>
    </source>
</evidence>
<sequence>MNNEMSTKIHKFVQNGMYILLDVNSGAVHVIDKMIYDIMDIFNGKNDNEVINNLKTQYTENDLKEALDELHILMDKNQLFAPDIDVPPTFKAKGLVKSLCLMTAHDCNMRCKYCFGDTGEYGGERQLMNNKVGRGAVDYIVEHSGPRKHCEIDFFGGEPLINMPLVKEVTEYVRKREKETGKEFKLTLTTNGLALNDDNIKWLNDNNISLVLSTDGRRETHDNMRPDCGGQPTYDKVMKNFRKCVDSRNGENYYMRGTYTAENLDFTKDVEAMADAGFDILSMEPVVLKDSPYGLTEEMLPAIFAEYDRLTDFYLKRHREGKGFFFFHFNMDLSNGPCVAKRLAGCGAGHEYYAVAANGDLYPCHQFVGRNKYKLGNVFDDLDEGAEDITRYFRESHVMNKERCKTCWAKYFCSGGCHANADLFHDDIRKPYEVGCEIQKKRLECAIAVQAVLSMEKIGKKDYKPASVNC</sequence>
<dbReference type="Pfam" id="PF13186">
    <property type="entry name" value="SPASM"/>
    <property type="match status" value="1"/>
</dbReference>
<evidence type="ECO:0000256" key="2">
    <source>
        <dbReference type="ARBA" id="ARBA00022691"/>
    </source>
</evidence>
<dbReference type="GO" id="GO:0051536">
    <property type="term" value="F:iron-sulfur cluster binding"/>
    <property type="evidence" value="ECO:0007669"/>
    <property type="project" value="UniProtKB-KW"/>
</dbReference>
<dbReference type="EMBL" id="FQYW01000018">
    <property type="protein sequence ID" value="SHI92610.1"/>
    <property type="molecule type" value="Genomic_DNA"/>
</dbReference>
<evidence type="ECO:0000259" key="7">
    <source>
        <dbReference type="Pfam" id="PF13186"/>
    </source>
</evidence>
<accession>A0A1M6F4L7</accession>
<dbReference type="InterPro" id="IPR013785">
    <property type="entry name" value="Aldolase_TIM"/>
</dbReference>
<dbReference type="NCBIfam" id="TIGR03974">
    <property type="entry name" value="rSAM_six_Cys"/>
    <property type="match status" value="1"/>
</dbReference>
<dbReference type="InterPro" id="IPR058240">
    <property type="entry name" value="rSAM_sf"/>
</dbReference>
<evidence type="ECO:0000256" key="4">
    <source>
        <dbReference type="ARBA" id="ARBA00023004"/>
    </source>
</evidence>
<dbReference type="PANTHER" id="PTHR43273">
    <property type="entry name" value="ANAEROBIC SULFATASE-MATURATING ENZYME HOMOLOG ASLB-RELATED"/>
    <property type="match status" value="1"/>
</dbReference>
<dbReference type="GO" id="GO:0016491">
    <property type="term" value="F:oxidoreductase activity"/>
    <property type="evidence" value="ECO:0007669"/>
    <property type="project" value="InterPro"/>
</dbReference>
<organism evidence="8 9">
    <name type="scientific">Anaerovibrio lipolyticus DSM 3074</name>
    <dbReference type="NCBI Taxonomy" id="1120997"/>
    <lineage>
        <taxon>Bacteria</taxon>
        <taxon>Bacillati</taxon>
        <taxon>Bacillota</taxon>
        <taxon>Negativicutes</taxon>
        <taxon>Selenomonadales</taxon>
        <taxon>Selenomonadaceae</taxon>
        <taxon>Anaerovibrio</taxon>
    </lineage>
</organism>
<feature type="domain" description="Radical SAM core" evidence="6">
    <location>
        <begin position="105"/>
        <end position="247"/>
    </location>
</feature>
<keyword evidence="2" id="KW-0949">S-adenosyl-L-methionine</keyword>
<protein>
    <recommendedName>
        <fullName evidence="10">Radical SAM core domain-containing protein</fullName>
    </recommendedName>
</protein>
<dbReference type="Pfam" id="PF04055">
    <property type="entry name" value="Radical_SAM"/>
    <property type="match status" value="1"/>
</dbReference>